<dbReference type="EMBL" id="SJKB01000011">
    <property type="protein sequence ID" value="TCC57064.1"/>
    <property type="molecule type" value="Genomic_DNA"/>
</dbReference>
<gene>
    <name evidence="3" type="ORF">E0H73_31785</name>
</gene>
<keyword evidence="4" id="KW-1185">Reference proteome</keyword>
<evidence type="ECO:0000313" key="3">
    <source>
        <dbReference type="EMBL" id="TCC57064.1"/>
    </source>
</evidence>
<accession>A0A4R0KD77</accession>
<feature type="domain" description="N-acyltransferase N-terminal" evidence="1">
    <location>
        <begin position="33"/>
        <end position="155"/>
    </location>
</feature>
<dbReference type="Pfam" id="PF18082">
    <property type="entry name" value="NAT_N"/>
    <property type="match status" value="1"/>
</dbReference>
<dbReference type="InterPro" id="IPR041644">
    <property type="entry name" value="GNAT_C"/>
</dbReference>
<dbReference type="Proteomes" id="UP000291144">
    <property type="component" value="Unassembled WGS sequence"/>
</dbReference>
<feature type="domain" description="GNAT-like C-terminal" evidence="2">
    <location>
        <begin position="191"/>
        <end position="328"/>
    </location>
</feature>
<name>A0A4R0KD77_9ACTN</name>
<dbReference type="Pfam" id="PF18164">
    <property type="entry name" value="GNAT_C"/>
    <property type="match status" value="1"/>
</dbReference>
<reference evidence="3 4" key="1">
    <citation type="submission" date="2019-02" db="EMBL/GenBank/DDBJ databases">
        <title>Kribbella capetownensis sp. nov. and Kribbella speibonae sp. nov., isolated from soil.</title>
        <authorList>
            <person name="Curtis S.M."/>
            <person name="Norton I."/>
            <person name="Everest G.J."/>
            <person name="Meyers P.R."/>
        </authorList>
    </citation>
    <scope>NUCLEOTIDE SEQUENCE [LARGE SCALE GENOMIC DNA]</scope>
    <source>
        <strain evidence="3 4">NRRL B-24813</strain>
    </source>
</reference>
<evidence type="ECO:0000259" key="2">
    <source>
        <dbReference type="Pfam" id="PF18164"/>
    </source>
</evidence>
<protein>
    <recommendedName>
        <fullName evidence="5">Acyltransferase</fullName>
    </recommendedName>
</protein>
<dbReference type="RefSeq" id="WP_131362519.1">
    <property type="nucleotide sequence ID" value="NZ_SJKB01000011.1"/>
</dbReference>
<evidence type="ECO:0008006" key="5">
    <source>
        <dbReference type="Google" id="ProtNLM"/>
    </source>
</evidence>
<dbReference type="AlphaFoldDB" id="A0A4R0KD77"/>
<evidence type="ECO:0000259" key="1">
    <source>
        <dbReference type="Pfam" id="PF18082"/>
    </source>
</evidence>
<dbReference type="Gene3D" id="3.40.630.120">
    <property type="match status" value="1"/>
</dbReference>
<organism evidence="3 4">
    <name type="scientific">Kribbella pittospori</name>
    <dbReference type="NCBI Taxonomy" id="722689"/>
    <lineage>
        <taxon>Bacteria</taxon>
        <taxon>Bacillati</taxon>
        <taxon>Actinomycetota</taxon>
        <taxon>Actinomycetes</taxon>
        <taxon>Propionibacteriales</taxon>
        <taxon>Kribbellaceae</taxon>
        <taxon>Kribbella</taxon>
    </lineage>
</organism>
<dbReference type="InterPro" id="IPR041273">
    <property type="entry name" value="NAT_N"/>
</dbReference>
<evidence type="ECO:0000313" key="4">
    <source>
        <dbReference type="Proteomes" id="UP000291144"/>
    </source>
</evidence>
<sequence>MDVDGVAQRLGFGAADRAWLRGLPVGEEVQLPDEAESLMEYCGVAEADRREMLAARPDPARDPDWWAVVSAMAGQLDQEMGQPVPSTGFKAWPTVPASASPVGLFAAAWALLAHLPRLLELHALRGVPETVSIATVSALGGVMATHRQITGRAGVGLMYLWGPPLRFRGADYEIGRHDFTRVQLGLGDGVSGHVLMMHIPPIGPLDSHASERSVATAAESFARWYPEEPLTAFVCTSWLLDPQLAEYLRPDSNIIRFQQRFNLLPLVPPDDPTEGDRELMRLGLHLPVPDGPLNDEALAQVPQTTTLQRAYVTHLRSGRHWHNRTGILRSGLQWGSNPLLSELQA</sequence>
<comment type="caution">
    <text evidence="3">The sequence shown here is derived from an EMBL/GenBank/DDBJ whole genome shotgun (WGS) entry which is preliminary data.</text>
</comment>
<dbReference type="OrthoDB" id="3229305at2"/>
<proteinExistence type="predicted"/>